<keyword evidence="2" id="KW-1185">Reference proteome</keyword>
<comment type="caution">
    <text evidence="1">The sequence shown here is derived from an EMBL/GenBank/DDBJ whole genome shotgun (WGS) entry which is preliminary data.</text>
</comment>
<organism evidence="1 2">
    <name type="scientific">Trifolium pratense</name>
    <name type="common">Red clover</name>
    <dbReference type="NCBI Taxonomy" id="57577"/>
    <lineage>
        <taxon>Eukaryota</taxon>
        <taxon>Viridiplantae</taxon>
        <taxon>Streptophyta</taxon>
        <taxon>Embryophyta</taxon>
        <taxon>Tracheophyta</taxon>
        <taxon>Spermatophyta</taxon>
        <taxon>Magnoliopsida</taxon>
        <taxon>eudicotyledons</taxon>
        <taxon>Gunneridae</taxon>
        <taxon>Pentapetalae</taxon>
        <taxon>rosids</taxon>
        <taxon>fabids</taxon>
        <taxon>Fabales</taxon>
        <taxon>Fabaceae</taxon>
        <taxon>Papilionoideae</taxon>
        <taxon>50 kb inversion clade</taxon>
        <taxon>NPAAA clade</taxon>
        <taxon>Hologalegina</taxon>
        <taxon>IRL clade</taxon>
        <taxon>Trifolieae</taxon>
        <taxon>Trifolium</taxon>
    </lineage>
</organism>
<accession>A0ACB0JXX7</accession>
<evidence type="ECO:0000313" key="2">
    <source>
        <dbReference type="Proteomes" id="UP001177021"/>
    </source>
</evidence>
<name>A0ACB0JXX7_TRIPR</name>
<protein>
    <submittedName>
        <fullName evidence="1">Uncharacterized protein</fullName>
    </submittedName>
</protein>
<reference evidence="1" key="1">
    <citation type="submission" date="2023-10" db="EMBL/GenBank/DDBJ databases">
        <authorList>
            <person name="Rodriguez Cubillos JULIANA M."/>
            <person name="De Vega J."/>
        </authorList>
    </citation>
    <scope>NUCLEOTIDE SEQUENCE</scope>
</reference>
<sequence length="1008" mass="114749">METYDESVDADSIHSSERDSWDDELDDDGSYSVSSADKSSTDGNNDADEVGGDNKVRFDTITAEEIRCMEFATVSEAYDFYYRYGKYNGFAVRKSDSRVTGSGDNKVIKMKQFVCNRHGVREKRHLVRTDRKLEHRRLTRTQCGARLRVNYKAEKDRYVVTAFEETHNHELTPARFVHLHPVYRKISETDKAQVDGLQKRGIRTCHIMGYMVAQKGGYAGVGFTKKDLYNYFDKKMRAVIKDGDVAASLNYLNMKSSTDPMLYAEYAVDNINGRMNTLFWADGISRTDYFCFGDVLAFDTTYSKNKYNYPLVIFSGCNHHSQTVIFGAALVSNETTETYKWVLRCFLECMEGKQPKAVVTDGDGAMREAIKQIFPDANHRLCAWHLNKNAGENVKNGNNFLDGFSKAMYSNFTIDEFEEYWSHMIKENGVQGHPWVVKTYENRSLWATAYLRDNFFGRIRTTSQCEAVNAIIKSYVRKKGCIFEFMNNFDQALRDYRNNELVADFKSSSTDPVLSTQLPVIESHADNLVLSRWTKDAKIQYLNISNCNDNVDSNTIAEARFGSYCTVLTDFCREASKKDGVYAQIMEDLMQLKIKYCNNDDAAVGTQKSAVGDPVMVKSKGAPKKKKNDTKAGRRRSKCKHTTPNARRYSGTQQTSEQAPEPNVDMYSVSISDSVSQIAEKKKRKASCNGQKSVQNKSLYDPTTYRGANVMTTTQVEVPTTSIGIHQQMFPMQSMMPMVHPMMQQMHMQPMYPMSPKQRNAGINKDIEIIYISSDEEEKVRVADEVLHGWGWSKEVTAAIGNWRKPQTLHVPSWIVRQALHDKTSIILDSGDNGCTYRCSITCPAERGPFVRYIGDGWYSYLEDTKPRIGDKMNFMVSKSKKRLMVNRYNSSRKLDDSDDEKGYESTASTPKVDRKRAGKKKAETTTRPTRPDVHMTKGNTSAPPKLKLKHDGPSLLDAYEYDKITRNLFCQPEQDDDRDFHLNYHPSSAVGYEGGDVPLYIPEVSIN</sequence>
<dbReference type="EMBL" id="CASHSV030000109">
    <property type="protein sequence ID" value="CAJ2648871.1"/>
    <property type="molecule type" value="Genomic_DNA"/>
</dbReference>
<evidence type="ECO:0000313" key="1">
    <source>
        <dbReference type="EMBL" id="CAJ2648871.1"/>
    </source>
</evidence>
<proteinExistence type="predicted"/>
<gene>
    <name evidence="1" type="ORF">MILVUS5_LOCUS17126</name>
</gene>
<dbReference type="Proteomes" id="UP001177021">
    <property type="component" value="Unassembled WGS sequence"/>
</dbReference>